<feature type="transmembrane region" description="Helical" evidence="2">
    <location>
        <begin position="235"/>
        <end position="259"/>
    </location>
</feature>
<dbReference type="Proteomes" id="UP000594008">
    <property type="component" value="Chromosome"/>
</dbReference>
<proteinExistence type="predicted"/>
<evidence type="ECO:0000313" key="4">
    <source>
        <dbReference type="Proteomes" id="UP000594008"/>
    </source>
</evidence>
<accession>A0A7M2T138</accession>
<feature type="transmembrane region" description="Helical" evidence="2">
    <location>
        <begin position="328"/>
        <end position="347"/>
    </location>
</feature>
<gene>
    <name evidence="3" type="ORF">IPT68_21295</name>
</gene>
<dbReference type="KEGG" id="schf:IPT68_21295"/>
<evidence type="ECO:0000256" key="1">
    <source>
        <dbReference type="SAM" id="MobiDB-lite"/>
    </source>
</evidence>
<evidence type="ECO:0000256" key="2">
    <source>
        <dbReference type="SAM" id="Phobius"/>
    </source>
</evidence>
<feature type="region of interest" description="Disordered" evidence="1">
    <location>
        <begin position="163"/>
        <end position="190"/>
    </location>
</feature>
<feature type="transmembrane region" description="Helical" evidence="2">
    <location>
        <begin position="303"/>
        <end position="322"/>
    </location>
</feature>
<sequence length="358" mass="38326">MPGLPPEGADTDADAEALQESALTRSVLRAAAANPQYLPELLASYAVRHMGPAAARSVARTRAAQPDATMAELRAAVLDRGKRRVVSQGAFVGGPMMIMAPFAFCAALLSQARTCLELAALEGQDPSSPVRSAELLVLQGVYPDVDRARAALSAASLAEQEKAKERQAGKAAARKGVTGRGAARRDRVGAARSVRDRRRVTVLWELTMRMARVLGLIAPQDEVTTRGPARWPAAVAHYTVLGVVFLIAMVAPLVWVPYLGRSYSRSTDRFLDRATAFYSGGPVARPPRTTRVGPGMPAATVRALLSLLIPVGVIVAVVLADLRLADSLWPVLAATLITASFGMAVAWQWRRRHKRRTG</sequence>
<reference evidence="3 4" key="1">
    <citation type="submission" date="2020-10" db="EMBL/GenBank/DDBJ databases">
        <title>Streptomyces chromofuscus complate genome analysis.</title>
        <authorList>
            <person name="Anwar N."/>
        </authorList>
    </citation>
    <scope>NUCLEOTIDE SEQUENCE [LARGE SCALE GENOMIC DNA]</scope>
    <source>
        <strain evidence="3 4">DSM 40273</strain>
    </source>
</reference>
<dbReference type="AlphaFoldDB" id="A0A7M2T138"/>
<keyword evidence="2" id="KW-0472">Membrane</keyword>
<keyword evidence="2" id="KW-0812">Transmembrane</keyword>
<organism evidence="3 4">
    <name type="scientific">Streptomyces chromofuscus</name>
    <dbReference type="NCBI Taxonomy" id="42881"/>
    <lineage>
        <taxon>Bacteria</taxon>
        <taxon>Bacillati</taxon>
        <taxon>Actinomycetota</taxon>
        <taxon>Actinomycetes</taxon>
        <taxon>Kitasatosporales</taxon>
        <taxon>Streptomycetaceae</taxon>
        <taxon>Streptomyces</taxon>
    </lineage>
</organism>
<evidence type="ECO:0000313" key="3">
    <source>
        <dbReference type="EMBL" id="QOV42370.1"/>
    </source>
</evidence>
<protein>
    <submittedName>
        <fullName evidence="3">Uncharacterized protein</fullName>
    </submittedName>
</protein>
<name>A0A7M2T138_STRCW</name>
<keyword evidence="4" id="KW-1185">Reference proteome</keyword>
<dbReference type="EMBL" id="CP063374">
    <property type="protein sequence ID" value="QOV42370.1"/>
    <property type="molecule type" value="Genomic_DNA"/>
</dbReference>
<keyword evidence="2" id="KW-1133">Transmembrane helix</keyword>
<dbReference type="RefSeq" id="WP_189700595.1">
    <property type="nucleotide sequence ID" value="NZ_BMTA01000019.1"/>
</dbReference>